<dbReference type="Pfam" id="PF07690">
    <property type="entry name" value="MFS_1"/>
    <property type="match status" value="1"/>
</dbReference>
<protein>
    <submittedName>
        <fullName evidence="9">Major facilitator superfamily domain-containing protein</fullName>
    </submittedName>
</protein>
<feature type="signal peptide" evidence="8">
    <location>
        <begin position="1"/>
        <end position="31"/>
    </location>
</feature>
<organism evidence="9 10">
    <name type="scientific">Tuber borchii</name>
    <name type="common">White truffle</name>
    <dbReference type="NCBI Taxonomy" id="42251"/>
    <lineage>
        <taxon>Eukaryota</taxon>
        <taxon>Fungi</taxon>
        <taxon>Dikarya</taxon>
        <taxon>Ascomycota</taxon>
        <taxon>Pezizomycotina</taxon>
        <taxon>Pezizomycetes</taxon>
        <taxon>Pezizales</taxon>
        <taxon>Tuberaceae</taxon>
        <taxon>Tuber</taxon>
    </lineage>
</organism>
<feature type="transmembrane region" description="Helical" evidence="7">
    <location>
        <begin position="303"/>
        <end position="324"/>
    </location>
</feature>
<name>A0A2T6ZBG3_TUBBO</name>
<feature type="transmembrane region" description="Helical" evidence="7">
    <location>
        <begin position="460"/>
        <end position="481"/>
    </location>
</feature>
<feature type="chain" id="PRO_5015711239" evidence="8">
    <location>
        <begin position="32"/>
        <end position="498"/>
    </location>
</feature>
<feature type="transmembrane region" description="Helical" evidence="7">
    <location>
        <begin position="107"/>
        <end position="133"/>
    </location>
</feature>
<evidence type="ECO:0000313" key="10">
    <source>
        <dbReference type="Proteomes" id="UP000244722"/>
    </source>
</evidence>
<comment type="caution">
    <text evidence="9">The sequence shown here is derived from an EMBL/GenBank/DDBJ whole genome shotgun (WGS) entry which is preliminary data.</text>
</comment>
<dbReference type="STRING" id="42251.A0A2T6ZBG3"/>
<keyword evidence="3 7" id="KW-0812">Transmembrane</keyword>
<feature type="transmembrane region" description="Helical" evidence="7">
    <location>
        <begin position="193"/>
        <end position="213"/>
    </location>
</feature>
<keyword evidence="4 7" id="KW-1133">Transmembrane helix</keyword>
<feature type="region of interest" description="Disordered" evidence="6">
    <location>
        <begin position="248"/>
        <end position="284"/>
    </location>
</feature>
<comment type="subcellular location">
    <subcellularLocation>
        <location evidence="1">Membrane</location>
        <topology evidence="1">Multi-pass membrane protein</topology>
    </subcellularLocation>
</comment>
<dbReference type="OrthoDB" id="2985014at2759"/>
<feature type="transmembrane region" description="Helical" evidence="7">
    <location>
        <begin position="82"/>
        <end position="101"/>
    </location>
</feature>
<reference evidence="9 10" key="1">
    <citation type="submission" date="2017-04" db="EMBL/GenBank/DDBJ databases">
        <title>Draft genome sequence of Tuber borchii Vittad., a whitish edible truffle.</title>
        <authorList>
            <consortium name="DOE Joint Genome Institute"/>
            <person name="Murat C."/>
            <person name="Kuo A."/>
            <person name="Barry K.W."/>
            <person name="Clum A."/>
            <person name="Dockter R.B."/>
            <person name="Fauchery L."/>
            <person name="Iotti M."/>
            <person name="Kohler A."/>
            <person name="Labutti K."/>
            <person name="Lindquist E.A."/>
            <person name="Lipzen A."/>
            <person name="Ohm R.A."/>
            <person name="Wang M."/>
            <person name="Grigoriev I.V."/>
            <person name="Zambonelli A."/>
            <person name="Martin F.M."/>
        </authorList>
    </citation>
    <scope>NUCLEOTIDE SEQUENCE [LARGE SCALE GENOMIC DNA]</scope>
    <source>
        <strain evidence="9 10">Tbo3840</strain>
    </source>
</reference>
<dbReference type="GO" id="GO:0022857">
    <property type="term" value="F:transmembrane transporter activity"/>
    <property type="evidence" value="ECO:0007669"/>
    <property type="project" value="InterPro"/>
</dbReference>
<evidence type="ECO:0000256" key="5">
    <source>
        <dbReference type="ARBA" id="ARBA00023136"/>
    </source>
</evidence>
<dbReference type="SUPFAM" id="SSF103473">
    <property type="entry name" value="MFS general substrate transporter"/>
    <property type="match status" value="1"/>
</dbReference>
<evidence type="ECO:0000256" key="8">
    <source>
        <dbReference type="SAM" id="SignalP"/>
    </source>
</evidence>
<dbReference type="InterPro" id="IPR036259">
    <property type="entry name" value="MFS_trans_sf"/>
</dbReference>
<feature type="transmembrane region" description="Helical" evidence="7">
    <location>
        <begin position="429"/>
        <end position="448"/>
    </location>
</feature>
<dbReference type="GO" id="GO:0016020">
    <property type="term" value="C:membrane"/>
    <property type="evidence" value="ECO:0007669"/>
    <property type="project" value="UniProtKB-SubCell"/>
</dbReference>
<feature type="transmembrane region" description="Helical" evidence="7">
    <location>
        <begin position="369"/>
        <end position="390"/>
    </location>
</feature>
<dbReference type="EMBL" id="NESQ01000457">
    <property type="protein sequence ID" value="PUU72831.1"/>
    <property type="molecule type" value="Genomic_DNA"/>
</dbReference>
<evidence type="ECO:0000256" key="3">
    <source>
        <dbReference type="ARBA" id="ARBA00022692"/>
    </source>
</evidence>
<dbReference type="Proteomes" id="UP000244722">
    <property type="component" value="Unassembled WGS sequence"/>
</dbReference>
<dbReference type="AlphaFoldDB" id="A0A2T6ZBG3"/>
<feature type="transmembrane region" description="Helical" evidence="7">
    <location>
        <begin position="145"/>
        <end position="164"/>
    </location>
</feature>
<evidence type="ECO:0000256" key="2">
    <source>
        <dbReference type="ARBA" id="ARBA00022448"/>
    </source>
</evidence>
<dbReference type="InterPro" id="IPR011701">
    <property type="entry name" value="MFS"/>
</dbReference>
<evidence type="ECO:0000256" key="7">
    <source>
        <dbReference type="SAM" id="Phobius"/>
    </source>
</evidence>
<keyword evidence="2" id="KW-0813">Transport</keyword>
<keyword evidence="10" id="KW-1185">Reference proteome</keyword>
<sequence length="498" mass="54886">MKALTATIKRRTDIYLLPFLSLLFLLNSLDRSNVGNAETAGFTHHAGLAPEDLNDAVSAFFVAFVVLQPVGAALGKRVGVGRWVGGVMVGWGILTGLNAFVQSRAQLIGLRACIGALEAGFYPATVFYLSLFYTRYEFAQRLGMFYGQYAVAGAFGGLISYFVFKLFPSDPESDIRTPPAQQPEHEGWYNYQILFLLEAGLTIIVAFTAFFWLPTGPKNAWWLKTPAERAWAERRVLIDRAQAENVLEEEEEGEELLAENESDNEGAKRRQRRGTNGDGKAIIGGEPGLNKQDITDAITDWRVWWLLVCNITSSVPGIAFSIFLPLVVKGFGFSTLHANLLTVPPFLCGACSLWCTTYLSDRSRLRFKYILYGLTLSLSSLALLVLLPLTALTPRYFSLCLLLSGTYIASPLTVAWLSNNMETPGKRAVVLGINGWGNAAGVLASWIFRPEWAPGYERSFGWTMGSVGVAWVGYALFWAAIRGGNGRRRRMGLVLVGE</sequence>
<evidence type="ECO:0000256" key="4">
    <source>
        <dbReference type="ARBA" id="ARBA00022989"/>
    </source>
</evidence>
<proteinExistence type="predicted"/>
<keyword evidence="8" id="KW-0732">Signal</keyword>
<feature type="transmembrane region" description="Helical" evidence="7">
    <location>
        <begin position="336"/>
        <end position="357"/>
    </location>
</feature>
<dbReference type="Gene3D" id="1.20.1250.20">
    <property type="entry name" value="MFS general substrate transporter like domains"/>
    <property type="match status" value="2"/>
</dbReference>
<feature type="compositionally biased region" description="Acidic residues" evidence="6">
    <location>
        <begin position="248"/>
        <end position="264"/>
    </location>
</feature>
<feature type="transmembrane region" description="Helical" evidence="7">
    <location>
        <begin position="56"/>
        <end position="75"/>
    </location>
</feature>
<feature type="transmembrane region" description="Helical" evidence="7">
    <location>
        <begin position="396"/>
        <end position="417"/>
    </location>
</feature>
<evidence type="ECO:0000256" key="1">
    <source>
        <dbReference type="ARBA" id="ARBA00004141"/>
    </source>
</evidence>
<gene>
    <name evidence="9" type="ORF">B9Z19DRAFT_1117610</name>
</gene>
<evidence type="ECO:0000313" key="9">
    <source>
        <dbReference type="EMBL" id="PUU72831.1"/>
    </source>
</evidence>
<dbReference type="PANTHER" id="PTHR43791:SF21">
    <property type="entry name" value="MAJOR FACILITATOR SUPERFAMILY (MFS) PROFILE DOMAIN-CONTAINING PROTEIN"/>
    <property type="match status" value="1"/>
</dbReference>
<keyword evidence="5 7" id="KW-0472">Membrane</keyword>
<accession>A0A2T6ZBG3</accession>
<evidence type="ECO:0000256" key="6">
    <source>
        <dbReference type="SAM" id="MobiDB-lite"/>
    </source>
</evidence>
<dbReference type="PANTHER" id="PTHR43791">
    <property type="entry name" value="PERMEASE-RELATED"/>
    <property type="match status" value="1"/>
</dbReference>